<feature type="compositionally biased region" description="Polar residues" evidence="1">
    <location>
        <begin position="547"/>
        <end position="558"/>
    </location>
</feature>
<dbReference type="Proteomes" id="UP001057702">
    <property type="component" value="Unassembled WGS sequence"/>
</dbReference>
<proteinExistence type="predicted"/>
<dbReference type="SUPFAM" id="SSF51126">
    <property type="entry name" value="Pectin lyase-like"/>
    <property type="match status" value="1"/>
</dbReference>
<dbReference type="InterPro" id="IPR011050">
    <property type="entry name" value="Pectin_lyase_fold/virulence"/>
</dbReference>
<organism evidence="2 3">
    <name type="scientific">Streptomyces humicola</name>
    <dbReference type="NCBI Taxonomy" id="2953240"/>
    <lineage>
        <taxon>Bacteria</taxon>
        <taxon>Bacillati</taxon>
        <taxon>Actinomycetota</taxon>
        <taxon>Actinomycetes</taxon>
        <taxon>Kitasatosporales</taxon>
        <taxon>Streptomycetaceae</taxon>
        <taxon>Streptomyces</taxon>
    </lineage>
</organism>
<feature type="region of interest" description="Disordered" evidence="1">
    <location>
        <begin position="540"/>
        <end position="568"/>
    </location>
</feature>
<evidence type="ECO:0008006" key="4">
    <source>
        <dbReference type="Google" id="ProtNLM"/>
    </source>
</evidence>
<keyword evidence="3" id="KW-1185">Reference proteome</keyword>
<evidence type="ECO:0000313" key="3">
    <source>
        <dbReference type="Proteomes" id="UP001057702"/>
    </source>
</evidence>
<dbReference type="RefSeq" id="WP_255922940.1">
    <property type="nucleotide sequence ID" value="NZ_JANFNG010000027.1"/>
</dbReference>
<comment type="caution">
    <text evidence="2">The sequence shown here is derived from an EMBL/GenBank/DDBJ whole genome shotgun (WGS) entry which is preliminary data.</text>
</comment>
<gene>
    <name evidence="2" type="ORF">NGB36_25815</name>
</gene>
<protein>
    <recommendedName>
        <fullName evidence="4">Right handed beta helix domain-containing protein</fullName>
    </recommendedName>
</protein>
<feature type="region of interest" description="Disordered" evidence="1">
    <location>
        <begin position="481"/>
        <end position="500"/>
    </location>
</feature>
<evidence type="ECO:0000256" key="1">
    <source>
        <dbReference type="SAM" id="MobiDB-lite"/>
    </source>
</evidence>
<accession>A0ABT1Q1V4</accession>
<sequence length="568" mass="57986">MPRFVKARVYVALGVLGSVLVLGGLPAAAAGPTIWYVSATASPGGDGSRQAPFDGLAAVELASSPGDTIVVLPAPLSVPPLDGGIALKPRQKLIGAGPSVTKKGNGKGPAAPRITNTHALLHLGEGVVLADGAQVSNLVITGTYRSAVFGLEVTGVDVHGNDIVGPNTSCTDQPQSPPLVAPTNTPGVGTLSNPHVLGVAGIVVDDLLAASGTVSINGNFVHDAACGDGIDLHTAGIADIHAVVADNTLTRVSNGGDQTTVGAIGIGTLNKSRLTADLDRNTQTYIGTTGSDSEGIYAFVGETSRMSVAVDHNDFAHGIGNDSANGIEYSVLGRNNEASMTVTDSRFHDVPGDMLEENNLGVNSTMSLTLDHVTVSHTTGAGSTGDLPYNNGDCLLALNGASGTTTRTDITHSRLTDCAHNGLTEFSNVVNGSGPAGELAFTVDGSTLRDNKLYNLRVNNLTGLTRLPGKVQDTDLSHGQNVNTSFDQQPGVTANPALDLGGGTLGSHGRNCLDHAGSQVAVEVTDFDVFAQHDWWGRPGGPGPGQIVTNGGSVSTEPALNRPPRNCR</sequence>
<evidence type="ECO:0000313" key="2">
    <source>
        <dbReference type="EMBL" id="MCQ4083912.1"/>
    </source>
</evidence>
<reference evidence="2" key="1">
    <citation type="submission" date="2022-06" db="EMBL/GenBank/DDBJ databases">
        <title>Draft genome sequence of Streptomyces sp. RB6PN25 isolated from peat swamp forest in Thailand.</title>
        <authorList>
            <person name="Duangmal K."/>
            <person name="Klaysubun C."/>
        </authorList>
    </citation>
    <scope>NUCLEOTIDE SEQUENCE</scope>
    <source>
        <strain evidence="2">RB6PN25</strain>
    </source>
</reference>
<dbReference type="EMBL" id="JANFNG010000027">
    <property type="protein sequence ID" value="MCQ4083912.1"/>
    <property type="molecule type" value="Genomic_DNA"/>
</dbReference>
<feature type="compositionally biased region" description="Polar residues" evidence="1">
    <location>
        <begin position="481"/>
        <end position="492"/>
    </location>
</feature>
<name>A0ABT1Q1V4_9ACTN</name>